<evidence type="ECO:0000313" key="4">
    <source>
        <dbReference type="Ensembl" id="ENSSMRP00000022841.1"/>
    </source>
</evidence>
<dbReference type="PANTHER" id="PTHR16502:SF0">
    <property type="entry name" value="KERATINOCYTE-ASSOCIATED TRANSMEMBRANE PROTEIN 2"/>
    <property type="match status" value="1"/>
</dbReference>
<dbReference type="GeneTree" id="ENSGT00440000037499"/>
<feature type="chain" id="PRO_5034911219" evidence="3">
    <location>
        <begin position="42"/>
        <end position="283"/>
    </location>
</feature>
<evidence type="ECO:0000313" key="5">
    <source>
        <dbReference type="Proteomes" id="UP000694421"/>
    </source>
</evidence>
<dbReference type="Pfam" id="PF17818">
    <property type="entry name" value="KCT2"/>
    <property type="match status" value="1"/>
</dbReference>
<dbReference type="PANTHER" id="PTHR16502">
    <property type="entry name" value="KERATINOCYTE-ASSOCIATED TRANSMEMBRANE PROTEIN 2"/>
    <property type="match status" value="1"/>
</dbReference>
<keyword evidence="2" id="KW-1133">Transmembrane helix</keyword>
<feature type="signal peptide" evidence="3">
    <location>
        <begin position="1"/>
        <end position="41"/>
    </location>
</feature>
<accession>A0A8D0DWB0</accession>
<dbReference type="InterPro" id="IPR037645">
    <property type="entry name" value="KCT2"/>
</dbReference>
<evidence type="ECO:0000256" key="2">
    <source>
        <dbReference type="SAM" id="Phobius"/>
    </source>
</evidence>
<keyword evidence="2" id="KW-0472">Membrane</keyword>
<keyword evidence="3" id="KW-0732">Signal</keyword>
<feature type="transmembrane region" description="Helical" evidence="2">
    <location>
        <begin position="217"/>
        <end position="235"/>
    </location>
</feature>
<dbReference type="AlphaFoldDB" id="A0A8D0DWB0"/>
<evidence type="ECO:0000256" key="1">
    <source>
        <dbReference type="SAM" id="MobiDB-lite"/>
    </source>
</evidence>
<reference evidence="4" key="1">
    <citation type="submission" date="2025-08" db="UniProtKB">
        <authorList>
            <consortium name="Ensembl"/>
        </authorList>
    </citation>
    <scope>IDENTIFICATION</scope>
</reference>
<protein>
    <submittedName>
        <fullName evidence="4">Chromosome 5 open reading frame 15</fullName>
    </submittedName>
</protein>
<organism evidence="4 5">
    <name type="scientific">Salvator merianae</name>
    <name type="common">Argentine black and white tegu</name>
    <name type="synonym">Tupinambis merianae</name>
    <dbReference type="NCBI Taxonomy" id="96440"/>
    <lineage>
        <taxon>Eukaryota</taxon>
        <taxon>Metazoa</taxon>
        <taxon>Chordata</taxon>
        <taxon>Craniata</taxon>
        <taxon>Vertebrata</taxon>
        <taxon>Euteleostomi</taxon>
        <taxon>Lepidosauria</taxon>
        <taxon>Squamata</taxon>
        <taxon>Bifurcata</taxon>
        <taxon>Unidentata</taxon>
        <taxon>Episquamata</taxon>
        <taxon>Laterata</taxon>
        <taxon>Teiioidea</taxon>
        <taxon>Teiidae</taxon>
        <taxon>Salvator</taxon>
    </lineage>
</organism>
<dbReference type="Ensembl" id="ENSSMRT00000026707.1">
    <property type="protein sequence ID" value="ENSSMRP00000022841.1"/>
    <property type="gene ID" value="ENSSMRG00000017720.1"/>
</dbReference>
<evidence type="ECO:0000256" key="3">
    <source>
        <dbReference type="SAM" id="SignalP"/>
    </source>
</evidence>
<keyword evidence="5" id="KW-1185">Reference proteome</keyword>
<feature type="region of interest" description="Disordered" evidence="1">
    <location>
        <begin position="152"/>
        <end position="179"/>
    </location>
</feature>
<keyword evidence="2" id="KW-0812">Transmembrane</keyword>
<reference evidence="4" key="2">
    <citation type="submission" date="2025-09" db="UniProtKB">
        <authorList>
            <consortium name="Ensembl"/>
        </authorList>
    </citation>
    <scope>IDENTIFICATION</scope>
</reference>
<proteinExistence type="predicted"/>
<name>A0A8D0DWB0_SALMN</name>
<sequence>MAAAGRARREGISLAGEKLSLGLVSLFLLCLLMEAPVPVQGATTTNGTNQEPELCQKNVTSTCNTETPNASSIQSKINLEKNETQEDRSALVRKTDVSDANKVTVVEDKLATSPVPSSVTPNLQTDVDVSEDTNVNEDITVKDLLPSFAPTARGTIDPVEDYDQYGLPSDSQDGQDDQGVSEFTKELSDMRSYESKKSFANEMKDSSDLGLEDDSHFFFHLVIVVFLVAIVYITYHNKRKIILLVQNRRWRDGLCSRTAGYHRLDQNVNEAMPSLKITNDYIF</sequence>
<dbReference type="Proteomes" id="UP000694421">
    <property type="component" value="Unplaced"/>
</dbReference>